<sequence length="237" mass="25730">MCPDEENPELYHYMLTGDPSVNGKYTWSSGDDIFEDQSVQVVFKPPKLPIKSTSVGLFESTTAIISESTADLNPSQNNASAVPGNKDNAAALVAVGVSLVTFGIVSITLCVICCVNKNVNTPWDRTPTTVTGSPNRNHTPEPRPSASFYRGSNVSLMIENDIYQGTPRDGPIADANENPRDDARKRSVEDEEGDYAEINSPPVGACAPDNLYVSPEEVRRKKNVDRPPRCNFKANGP</sequence>
<protein>
    <submittedName>
        <fullName evidence="3">Uncharacterized protein</fullName>
    </submittedName>
</protein>
<evidence type="ECO:0000256" key="1">
    <source>
        <dbReference type="SAM" id="MobiDB-lite"/>
    </source>
</evidence>
<feature type="compositionally biased region" description="Basic and acidic residues" evidence="1">
    <location>
        <begin position="177"/>
        <end position="188"/>
    </location>
</feature>
<dbReference type="AlphaFoldDB" id="A0AAN9GEF8"/>
<feature type="transmembrane region" description="Helical" evidence="2">
    <location>
        <begin position="89"/>
        <end position="115"/>
    </location>
</feature>
<dbReference type="EMBL" id="JBAMIC010000007">
    <property type="protein sequence ID" value="KAK7105332.1"/>
    <property type="molecule type" value="Genomic_DNA"/>
</dbReference>
<evidence type="ECO:0000256" key="2">
    <source>
        <dbReference type="SAM" id="Phobius"/>
    </source>
</evidence>
<feature type="compositionally biased region" description="Polar residues" evidence="1">
    <location>
        <begin position="123"/>
        <end position="137"/>
    </location>
</feature>
<keyword evidence="4" id="KW-1185">Reference proteome</keyword>
<keyword evidence="2" id="KW-0472">Membrane</keyword>
<feature type="region of interest" description="Disordered" evidence="1">
    <location>
        <begin position="123"/>
        <end position="150"/>
    </location>
</feature>
<organism evidence="3 4">
    <name type="scientific">Littorina saxatilis</name>
    <dbReference type="NCBI Taxonomy" id="31220"/>
    <lineage>
        <taxon>Eukaryota</taxon>
        <taxon>Metazoa</taxon>
        <taxon>Spiralia</taxon>
        <taxon>Lophotrochozoa</taxon>
        <taxon>Mollusca</taxon>
        <taxon>Gastropoda</taxon>
        <taxon>Caenogastropoda</taxon>
        <taxon>Littorinimorpha</taxon>
        <taxon>Littorinoidea</taxon>
        <taxon>Littorinidae</taxon>
        <taxon>Littorina</taxon>
    </lineage>
</organism>
<name>A0AAN9GEF8_9CAEN</name>
<comment type="caution">
    <text evidence="3">The sequence shown here is derived from an EMBL/GenBank/DDBJ whole genome shotgun (WGS) entry which is preliminary data.</text>
</comment>
<feature type="region of interest" description="Disordered" evidence="1">
    <location>
        <begin position="163"/>
        <end position="237"/>
    </location>
</feature>
<evidence type="ECO:0000313" key="4">
    <source>
        <dbReference type="Proteomes" id="UP001374579"/>
    </source>
</evidence>
<dbReference type="Proteomes" id="UP001374579">
    <property type="component" value="Unassembled WGS sequence"/>
</dbReference>
<evidence type="ECO:0000313" key="3">
    <source>
        <dbReference type="EMBL" id="KAK7105332.1"/>
    </source>
</evidence>
<keyword evidence="2" id="KW-0812">Transmembrane</keyword>
<gene>
    <name evidence="3" type="ORF">V1264_016730</name>
</gene>
<feature type="compositionally biased region" description="Basic and acidic residues" evidence="1">
    <location>
        <begin position="216"/>
        <end position="228"/>
    </location>
</feature>
<reference evidence="3 4" key="1">
    <citation type="submission" date="2024-02" db="EMBL/GenBank/DDBJ databases">
        <title>Chromosome-scale genome assembly of the rough periwinkle Littorina saxatilis.</title>
        <authorList>
            <person name="De Jode A."/>
            <person name="Faria R."/>
            <person name="Formenti G."/>
            <person name="Sims Y."/>
            <person name="Smith T.P."/>
            <person name="Tracey A."/>
            <person name="Wood J.M.D."/>
            <person name="Zagrodzka Z.B."/>
            <person name="Johannesson K."/>
            <person name="Butlin R.K."/>
            <person name="Leder E.H."/>
        </authorList>
    </citation>
    <scope>NUCLEOTIDE SEQUENCE [LARGE SCALE GENOMIC DNA]</scope>
    <source>
        <strain evidence="3">Snail1</strain>
        <tissue evidence="3">Muscle</tissue>
    </source>
</reference>
<proteinExistence type="predicted"/>
<keyword evidence="2" id="KW-1133">Transmembrane helix</keyword>
<accession>A0AAN9GEF8</accession>